<dbReference type="InterPro" id="IPR025474">
    <property type="entry name" value="DUF4325"/>
</dbReference>
<gene>
    <name evidence="2" type="ORF">D4A81_10070</name>
</gene>
<reference evidence="2 3" key="1">
    <citation type="submission" date="2018-09" db="EMBL/GenBank/DDBJ databases">
        <title>Genome sequencing of Lachnoanaerobaculum umeaense DSM 23576.</title>
        <authorList>
            <person name="Kook J.-K."/>
            <person name="Park S.-N."/>
            <person name="Lim Y.K."/>
        </authorList>
    </citation>
    <scope>NUCLEOTIDE SEQUENCE [LARGE SCALE GENOMIC DNA]</scope>
    <source>
        <strain evidence="3">DSM 23576 \ CCUG 58757</strain>
    </source>
</reference>
<sequence>MDKIIKLKEHIKEAATKQSGEWLRAKLEECISSGNNDSVTIDFDGIDKFSSQFFNNSFSALVIKYKGSNFLSKFNKINLSETGEFLFQSSISNALMLLENIDKREAMSEIVNNAPKKVNKYEA</sequence>
<protein>
    <submittedName>
        <fullName evidence="2">DUF4325 domain-containing protein</fullName>
    </submittedName>
</protein>
<organism evidence="2 3">
    <name type="scientific">Lachnoanaerobaculum umeaense</name>
    <dbReference type="NCBI Taxonomy" id="617123"/>
    <lineage>
        <taxon>Bacteria</taxon>
        <taxon>Bacillati</taxon>
        <taxon>Bacillota</taxon>
        <taxon>Clostridia</taxon>
        <taxon>Lachnospirales</taxon>
        <taxon>Lachnospiraceae</taxon>
        <taxon>Lachnoanaerobaculum</taxon>
    </lineage>
</organism>
<keyword evidence="3" id="KW-1185">Reference proteome</keyword>
<dbReference type="KEGG" id="lua:D4A81_10070"/>
<evidence type="ECO:0000313" key="3">
    <source>
        <dbReference type="Proteomes" id="UP000265562"/>
    </source>
</evidence>
<dbReference type="AlphaFoldDB" id="A0A385Q5C8"/>
<accession>A0A385Q5C8</accession>
<evidence type="ECO:0000259" key="1">
    <source>
        <dbReference type="Pfam" id="PF14213"/>
    </source>
</evidence>
<proteinExistence type="predicted"/>
<dbReference type="EMBL" id="CP032364">
    <property type="protein sequence ID" value="AYB00254.1"/>
    <property type="molecule type" value="Genomic_DNA"/>
</dbReference>
<dbReference type="Pfam" id="PF14213">
    <property type="entry name" value="DUF4325"/>
    <property type="match status" value="1"/>
</dbReference>
<name>A0A385Q5C8_9FIRM</name>
<evidence type="ECO:0000313" key="2">
    <source>
        <dbReference type="EMBL" id="AYB00254.1"/>
    </source>
</evidence>
<dbReference type="Proteomes" id="UP000265562">
    <property type="component" value="Chromosome"/>
</dbReference>
<dbReference type="RefSeq" id="WP_111524757.1">
    <property type="nucleotide sequence ID" value="NZ_CP032364.1"/>
</dbReference>
<feature type="domain" description="DUF4325" evidence="1">
    <location>
        <begin position="19"/>
        <end position="83"/>
    </location>
</feature>